<protein>
    <recommendedName>
        <fullName evidence="4">Hexosyltransferase</fullName>
    </recommendedName>
</protein>
<dbReference type="Proteomes" id="UP001530377">
    <property type="component" value="Unassembled WGS sequence"/>
</dbReference>
<evidence type="ECO:0000256" key="1">
    <source>
        <dbReference type="SAM" id="Phobius"/>
    </source>
</evidence>
<dbReference type="EMBL" id="JALLPB020000038">
    <property type="protein sequence ID" value="KAL3823411.1"/>
    <property type="molecule type" value="Genomic_DNA"/>
</dbReference>
<keyword evidence="3" id="KW-1185">Reference proteome</keyword>
<evidence type="ECO:0000313" key="2">
    <source>
        <dbReference type="EMBL" id="KAL3823411.1"/>
    </source>
</evidence>
<keyword evidence="1" id="KW-1133">Transmembrane helix</keyword>
<evidence type="ECO:0008006" key="4">
    <source>
        <dbReference type="Google" id="ProtNLM"/>
    </source>
</evidence>
<keyword evidence="1" id="KW-0812">Transmembrane</keyword>
<name>A0ABD3SG44_9STRA</name>
<gene>
    <name evidence="2" type="ORF">ACHAXA_004286</name>
</gene>
<reference evidence="2 3" key="1">
    <citation type="submission" date="2024-10" db="EMBL/GenBank/DDBJ databases">
        <title>Updated reference genomes for cyclostephanoid diatoms.</title>
        <authorList>
            <person name="Roberts W.R."/>
            <person name="Alverson A.J."/>
        </authorList>
    </citation>
    <scope>NUCLEOTIDE SEQUENCE [LARGE SCALE GENOMIC DNA]</scope>
    <source>
        <strain evidence="2 3">AJA228-03</strain>
    </source>
</reference>
<keyword evidence="1" id="KW-0472">Membrane</keyword>
<comment type="caution">
    <text evidence="2">The sequence shown here is derived from an EMBL/GenBank/DDBJ whole genome shotgun (WGS) entry which is preliminary data.</text>
</comment>
<sequence>MCASIRPLSTTSAKQVAFDRRRTSSKALPVIMLAVFVVAYGCLAWTFLATSLHHRGDDNADGHRGGARQDELRLPIPLSTVRNIEAVSRQLLYNHRRQRMGGVKVNMPEKENHSRLSPEAVDRGGGGDPTPSVWSWPMIHIVSTRFMQGQGTLVNLAKSRLKLLEVITLPSLMGQTVLDPIVLSEVYEGTKWEGALDGGQHHGRNVIDVSDPVFIWIIKVDPNLDVGILNELRAMLKPVERFTLVIGSNTNYGIGIKPGGWRGGEASMDVLNAYDDGRVYFPIDDDDGDRSHRMIRRAHEARDDRVVLETRLDADDAVNVDYFVTLQRRALRTLVDRSISNYYDDRVNDYDDYDENDRGSDEYERSQTARWLYWCPKTHVQWNPSSSDGASDSPGMLQVLQIPYTCITPGLTLGFAVGTREKDVPRYPHDKLFWELTVNHNITGTRNKASAGEVVDGNDVHDCGLYPSSRCAVYVQHPRVSAFRSRSLTSAGMNNIETRGKPSLATDDAYDAFASRLWEHTIKDHFGIETERAMEAANFLHANYLGTIRDNLRGQCNHGHSCKISSIEKLQCTIDVLEEESGGVQVRPRGR</sequence>
<evidence type="ECO:0000313" key="3">
    <source>
        <dbReference type="Proteomes" id="UP001530377"/>
    </source>
</evidence>
<accession>A0ABD3SG44</accession>
<dbReference type="AlphaFoldDB" id="A0ABD3SG44"/>
<proteinExistence type="predicted"/>
<organism evidence="2 3">
    <name type="scientific">Cyclostephanos tholiformis</name>
    <dbReference type="NCBI Taxonomy" id="382380"/>
    <lineage>
        <taxon>Eukaryota</taxon>
        <taxon>Sar</taxon>
        <taxon>Stramenopiles</taxon>
        <taxon>Ochrophyta</taxon>
        <taxon>Bacillariophyta</taxon>
        <taxon>Coscinodiscophyceae</taxon>
        <taxon>Thalassiosirophycidae</taxon>
        <taxon>Stephanodiscales</taxon>
        <taxon>Stephanodiscaceae</taxon>
        <taxon>Cyclostephanos</taxon>
    </lineage>
</organism>
<feature type="transmembrane region" description="Helical" evidence="1">
    <location>
        <begin position="27"/>
        <end position="48"/>
    </location>
</feature>